<dbReference type="PANTHER" id="PTHR32089:SF112">
    <property type="entry name" value="LYSOZYME-LIKE PROTEIN-RELATED"/>
    <property type="match status" value="1"/>
</dbReference>
<keyword evidence="10" id="KW-1185">Reference proteome</keyword>
<protein>
    <submittedName>
        <fullName evidence="9">Methyl-accepting chemotaxis protein</fullName>
    </submittedName>
</protein>
<evidence type="ECO:0000256" key="5">
    <source>
        <dbReference type="PROSITE-ProRule" id="PRU00284"/>
    </source>
</evidence>
<dbReference type="SUPFAM" id="SSF58104">
    <property type="entry name" value="Methyl-accepting chemotaxis protein (MCP) signaling domain"/>
    <property type="match status" value="1"/>
</dbReference>
<evidence type="ECO:0000256" key="4">
    <source>
        <dbReference type="ARBA" id="ARBA00029447"/>
    </source>
</evidence>
<evidence type="ECO:0000256" key="1">
    <source>
        <dbReference type="ARBA" id="ARBA00022692"/>
    </source>
</evidence>
<feature type="domain" description="HAMP" evidence="8">
    <location>
        <begin position="206"/>
        <end position="258"/>
    </location>
</feature>
<dbReference type="Pfam" id="PF00672">
    <property type="entry name" value="HAMP"/>
    <property type="match status" value="1"/>
</dbReference>
<evidence type="ECO:0000259" key="8">
    <source>
        <dbReference type="PROSITE" id="PS50885"/>
    </source>
</evidence>
<gene>
    <name evidence="9" type="ORF">ACIB24_21465</name>
</gene>
<proteinExistence type="inferred from homology"/>
<dbReference type="CDD" id="cd06225">
    <property type="entry name" value="HAMP"/>
    <property type="match status" value="1"/>
</dbReference>
<accession>A0ABW8ATD2</accession>
<dbReference type="Proteomes" id="UP001612915">
    <property type="component" value="Unassembled WGS sequence"/>
</dbReference>
<feature type="domain" description="Methyl-accepting transducer" evidence="7">
    <location>
        <begin position="263"/>
        <end position="492"/>
    </location>
</feature>
<dbReference type="PROSITE" id="PS50885">
    <property type="entry name" value="HAMP"/>
    <property type="match status" value="1"/>
</dbReference>
<reference evidence="9 10" key="1">
    <citation type="submission" date="2024-10" db="EMBL/GenBank/DDBJ databases">
        <title>The Natural Products Discovery Center: Release of the First 8490 Sequenced Strains for Exploring Actinobacteria Biosynthetic Diversity.</title>
        <authorList>
            <person name="Kalkreuter E."/>
            <person name="Kautsar S.A."/>
            <person name="Yang D."/>
            <person name="Bader C.D."/>
            <person name="Teijaro C.N."/>
            <person name="Fluegel L."/>
            <person name="Davis C.M."/>
            <person name="Simpson J.R."/>
            <person name="Lauterbach L."/>
            <person name="Steele A.D."/>
            <person name="Gui C."/>
            <person name="Meng S."/>
            <person name="Li G."/>
            <person name="Viehrig K."/>
            <person name="Ye F."/>
            <person name="Su P."/>
            <person name="Kiefer A.F."/>
            <person name="Nichols A."/>
            <person name="Cepeda A.J."/>
            <person name="Yan W."/>
            <person name="Fan B."/>
            <person name="Jiang Y."/>
            <person name="Adhikari A."/>
            <person name="Zheng C.-J."/>
            <person name="Schuster L."/>
            <person name="Cowan T.M."/>
            <person name="Smanski M.J."/>
            <person name="Chevrette M.G."/>
            <person name="De Carvalho L.P.S."/>
            <person name="Shen B."/>
        </authorList>
    </citation>
    <scope>NUCLEOTIDE SEQUENCE [LARGE SCALE GENOMIC DNA]</scope>
    <source>
        <strain evidence="9 10">NPDC049639</strain>
    </source>
</reference>
<keyword evidence="3 5" id="KW-0807">Transducer</keyword>
<evidence type="ECO:0000313" key="9">
    <source>
        <dbReference type="EMBL" id="MFI7589645.1"/>
    </source>
</evidence>
<dbReference type="Pfam" id="PF00015">
    <property type="entry name" value="MCPsignal"/>
    <property type="match status" value="1"/>
</dbReference>
<dbReference type="SMART" id="SM00304">
    <property type="entry name" value="HAMP"/>
    <property type="match status" value="1"/>
</dbReference>
<evidence type="ECO:0000259" key="7">
    <source>
        <dbReference type="PROSITE" id="PS50111"/>
    </source>
</evidence>
<dbReference type="PANTHER" id="PTHR32089">
    <property type="entry name" value="METHYL-ACCEPTING CHEMOTAXIS PROTEIN MCPB"/>
    <property type="match status" value="1"/>
</dbReference>
<dbReference type="EMBL" id="JBITLV010000008">
    <property type="protein sequence ID" value="MFI7589645.1"/>
    <property type="molecule type" value="Genomic_DNA"/>
</dbReference>
<evidence type="ECO:0000313" key="10">
    <source>
        <dbReference type="Proteomes" id="UP001612915"/>
    </source>
</evidence>
<organism evidence="9 10">
    <name type="scientific">Spongisporangium articulatum</name>
    <dbReference type="NCBI Taxonomy" id="3362603"/>
    <lineage>
        <taxon>Bacteria</taxon>
        <taxon>Bacillati</taxon>
        <taxon>Actinomycetota</taxon>
        <taxon>Actinomycetes</taxon>
        <taxon>Kineosporiales</taxon>
        <taxon>Kineosporiaceae</taxon>
        <taxon>Spongisporangium</taxon>
    </lineage>
</organism>
<dbReference type="PROSITE" id="PS50111">
    <property type="entry name" value="CHEMOTAXIS_TRANSDUC_2"/>
    <property type="match status" value="1"/>
</dbReference>
<evidence type="ECO:0000256" key="2">
    <source>
        <dbReference type="ARBA" id="ARBA00022989"/>
    </source>
</evidence>
<evidence type="ECO:0000256" key="6">
    <source>
        <dbReference type="SAM" id="Phobius"/>
    </source>
</evidence>
<name>A0ABW8ATD2_9ACTN</name>
<comment type="caution">
    <text evidence="9">The sequence shown here is derived from an EMBL/GenBank/DDBJ whole genome shotgun (WGS) entry which is preliminary data.</text>
</comment>
<evidence type="ECO:0000256" key="3">
    <source>
        <dbReference type="ARBA" id="ARBA00023224"/>
    </source>
</evidence>
<dbReference type="SMART" id="SM00283">
    <property type="entry name" value="MA"/>
    <property type="match status" value="1"/>
</dbReference>
<feature type="transmembrane region" description="Helical" evidence="6">
    <location>
        <begin position="185"/>
        <end position="208"/>
    </location>
</feature>
<keyword evidence="6" id="KW-0472">Membrane</keyword>
<dbReference type="InterPro" id="IPR003660">
    <property type="entry name" value="HAMP_dom"/>
</dbReference>
<dbReference type="RefSeq" id="WP_398284246.1">
    <property type="nucleotide sequence ID" value="NZ_JBITLV010000008.1"/>
</dbReference>
<comment type="similarity">
    <text evidence="4">Belongs to the methyl-accepting chemotaxis (MCP) protein family.</text>
</comment>
<keyword evidence="1 6" id="KW-0812">Transmembrane</keyword>
<keyword evidence="2 6" id="KW-1133">Transmembrane helix</keyword>
<sequence>MRVTITGRITALAVVGLLGLGAVIGVGVVAAGRASDSVSDMRALSDGLSRQWNADMLHDGIRADVMSALYATTPAQRKAYEVDGTSEHAQEMLAALDDAAAAAPLSLKDDYASVRPEVAEYGELATALVALAATDHAAAQRRLPAFLTVFGELEEKLGAIDDAMLKAVADQGAATQSASRESGRLSLVIGIVVTLLFLVLAVLVVLAVRNPLRRLSAVLARVAGKDLGVEVPALRDDEFGDMAKALDQALVAIRTTIRATGEGLTSLAGATGEMSSVSGALGRTAEASAEQAESVSGAAREVSGSATAMSAATEQMDSSIREIAARASEAADIVAEAIRTAEVSAVAVQRLLAASEEIGEIVSAISGIAQQTNLLALNATIEAARAGEAGKGFAVVASEVKDLALETARATEDVTGKIAAIQEITGEASETISGIGTVIGRINENQATIAAAVEQQAATTAEISRMINHLSENATKIADSIDGIASATTSTADGAGATSRAVGDLNGVTTKVTELIGQFRY</sequence>
<dbReference type="Gene3D" id="1.10.287.950">
    <property type="entry name" value="Methyl-accepting chemotaxis protein"/>
    <property type="match status" value="1"/>
</dbReference>
<dbReference type="InterPro" id="IPR004089">
    <property type="entry name" value="MCPsignal_dom"/>
</dbReference>